<dbReference type="PRINTS" id="PR00385">
    <property type="entry name" value="P450"/>
</dbReference>
<keyword evidence="16" id="KW-1185">Reference proteome</keyword>
<dbReference type="InterPro" id="IPR002401">
    <property type="entry name" value="Cyt_P450_E_grp-I"/>
</dbReference>
<evidence type="ECO:0000256" key="5">
    <source>
        <dbReference type="ARBA" id="ARBA00022617"/>
    </source>
</evidence>
<evidence type="ECO:0000256" key="8">
    <source>
        <dbReference type="ARBA" id="ARBA00022848"/>
    </source>
</evidence>
<evidence type="ECO:0000256" key="10">
    <source>
        <dbReference type="ARBA" id="ARBA00023004"/>
    </source>
</evidence>
<keyword evidence="7" id="KW-0256">Endoplasmic reticulum</keyword>
<comment type="subcellular location">
    <subcellularLocation>
        <location evidence="3">Endoplasmic reticulum membrane</location>
        <topology evidence="3">Peripheral membrane protein</topology>
    </subcellularLocation>
    <subcellularLocation>
        <location evidence="2">Microsome membrane</location>
        <topology evidence="2">Peripheral membrane protein</topology>
    </subcellularLocation>
</comment>
<reference evidence="15" key="1">
    <citation type="journal article" date="2023" name="G3 (Bethesda)">
        <title>Whole genome assemblies of Zophobas morio and Tenebrio molitor.</title>
        <authorList>
            <person name="Kaur S."/>
            <person name="Stinson S.A."/>
            <person name="diCenzo G.C."/>
        </authorList>
    </citation>
    <scope>NUCLEOTIDE SEQUENCE</scope>
    <source>
        <strain evidence="15">QUZm001</strain>
    </source>
</reference>
<dbReference type="GO" id="GO:0020037">
    <property type="term" value="F:heme binding"/>
    <property type="evidence" value="ECO:0007669"/>
    <property type="project" value="InterPro"/>
</dbReference>
<evidence type="ECO:0000256" key="11">
    <source>
        <dbReference type="ARBA" id="ARBA00023033"/>
    </source>
</evidence>
<dbReference type="InterPro" id="IPR036396">
    <property type="entry name" value="Cyt_P450_sf"/>
</dbReference>
<evidence type="ECO:0000256" key="14">
    <source>
        <dbReference type="RuleBase" id="RU000461"/>
    </source>
</evidence>
<keyword evidence="11 14" id="KW-0503">Monooxygenase</keyword>
<dbReference type="CDD" id="cd11056">
    <property type="entry name" value="CYP6-like"/>
    <property type="match status" value="1"/>
</dbReference>
<dbReference type="GO" id="GO:0005506">
    <property type="term" value="F:iron ion binding"/>
    <property type="evidence" value="ECO:0007669"/>
    <property type="project" value="InterPro"/>
</dbReference>
<gene>
    <name evidence="15" type="ORF">Zmor_022943</name>
</gene>
<evidence type="ECO:0000256" key="4">
    <source>
        <dbReference type="ARBA" id="ARBA00010617"/>
    </source>
</evidence>
<dbReference type="GO" id="GO:0004497">
    <property type="term" value="F:monooxygenase activity"/>
    <property type="evidence" value="ECO:0007669"/>
    <property type="project" value="UniProtKB-KW"/>
</dbReference>
<feature type="binding site" description="axial binding residue" evidence="13">
    <location>
        <position position="465"/>
    </location>
    <ligand>
        <name>heme</name>
        <dbReference type="ChEBI" id="CHEBI:30413"/>
    </ligand>
    <ligandPart>
        <name>Fe</name>
        <dbReference type="ChEBI" id="CHEBI:18248"/>
    </ligandPart>
</feature>
<keyword evidence="9 14" id="KW-0560">Oxidoreductase</keyword>
<evidence type="ECO:0000256" key="7">
    <source>
        <dbReference type="ARBA" id="ARBA00022824"/>
    </source>
</evidence>
<dbReference type="GO" id="GO:0005789">
    <property type="term" value="C:endoplasmic reticulum membrane"/>
    <property type="evidence" value="ECO:0007669"/>
    <property type="project" value="UniProtKB-SubCell"/>
</dbReference>
<dbReference type="PANTHER" id="PTHR24292">
    <property type="entry name" value="CYTOCHROME P450"/>
    <property type="match status" value="1"/>
</dbReference>
<dbReference type="Proteomes" id="UP001168821">
    <property type="component" value="Unassembled WGS sequence"/>
</dbReference>
<evidence type="ECO:0000256" key="13">
    <source>
        <dbReference type="PIRSR" id="PIRSR602401-1"/>
    </source>
</evidence>
<evidence type="ECO:0000256" key="2">
    <source>
        <dbReference type="ARBA" id="ARBA00004174"/>
    </source>
</evidence>
<dbReference type="PRINTS" id="PR00463">
    <property type="entry name" value="EP450I"/>
</dbReference>
<evidence type="ECO:0000256" key="12">
    <source>
        <dbReference type="ARBA" id="ARBA00023136"/>
    </source>
</evidence>
<proteinExistence type="inferred from homology"/>
<comment type="cofactor">
    <cofactor evidence="1 13">
        <name>heme</name>
        <dbReference type="ChEBI" id="CHEBI:30413"/>
    </cofactor>
</comment>
<dbReference type="Gene3D" id="1.10.630.10">
    <property type="entry name" value="Cytochrome P450"/>
    <property type="match status" value="1"/>
</dbReference>
<evidence type="ECO:0000313" key="15">
    <source>
        <dbReference type="EMBL" id="KAJ3645277.1"/>
    </source>
</evidence>
<dbReference type="InterPro" id="IPR050476">
    <property type="entry name" value="Insect_CytP450_Detox"/>
</dbReference>
<dbReference type="SUPFAM" id="SSF48264">
    <property type="entry name" value="Cytochrome P450"/>
    <property type="match status" value="1"/>
</dbReference>
<keyword evidence="10 13" id="KW-0408">Iron</keyword>
<keyword evidence="5 13" id="KW-0349">Heme</keyword>
<evidence type="ECO:0000256" key="9">
    <source>
        <dbReference type="ARBA" id="ARBA00023002"/>
    </source>
</evidence>
<accession>A0AA38M7D8</accession>
<sequence length="523" mass="60575">MWWLLVTVAVALGYWLLIRPHRYWLRKGVKQGNPGFIFGDNWGTVLRKQSFADMVAMVYNVSPNTRYSGFYQFLLPTLLVKDPDLIKQITVKDFDHFVDHRSFIPGDSDPLWGRNLFALNGKKWREMRTAVSPAFTTTKMKHMFTLISQSGEHFIKYLSKNDENLITVEIKDIFTRITNDVIANTVFGVECDSLEDRTNEFYMMGKEATNFSSFWMALRFFGYICVPKLFKFLQITLFPKQVLDFFTNVVKNSIQSHNKHDFVRPDMIHFLLQARKNGLKQDETEPLQDTEFEINKNSENTKVDITDEDILSQAFIFFFAGFDGVASLMSFMSHELAVNPDIQTKLIQEVDANLEACKDKLTYEALLGMKYLDMVVSETLRKWPNSVAMDRICTKPYTIEAKYPDEKSVHLKEGDVISVPVFGLHRDPEYYPEPERFDPERFSDENKDNIKPYTYLPFGSGPRNCIGSRLALLEAKTLMFNVLSNFELVPVEKTQIPMVLSKKSMSMTAEKGFWLGLKRRSRA</sequence>
<dbReference type="AlphaFoldDB" id="A0AA38M7D8"/>
<evidence type="ECO:0008006" key="17">
    <source>
        <dbReference type="Google" id="ProtNLM"/>
    </source>
</evidence>
<dbReference type="PROSITE" id="PS00086">
    <property type="entry name" value="CYTOCHROME_P450"/>
    <property type="match status" value="1"/>
</dbReference>
<dbReference type="InterPro" id="IPR001128">
    <property type="entry name" value="Cyt_P450"/>
</dbReference>
<dbReference type="InterPro" id="IPR017972">
    <property type="entry name" value="Cyt_P450_CS"/>
</dbReference>
<evidence type="ECO:0000256" key="1">
    <source>
        <dbReference type="ARBA" id="ARBA00001971"/>
    </source>
</evidence>
<comment type="caution">
    <text evidence="15">The sequence shown here is derived from an EMBL/GenBank/DDBJ whole genome shotgun (WGS) entry which is preliminary data.</text>
</comment>
<comment type="similarity">
    <text evidence="4 14">Belongs to the cytochrome P450 family.</text>
</comment>
<keyword evidence="6 13" id="KW-0479">Metal-binding</keyword>
<protein>
    <recommendedName>
        <fullName evidence="17">Cytochrome P450</fullName>
    </recommendedName>
</protein>
<dbReference type="GO" id="GO:0016705">
    <property type="term" value="F:oxidoreductase activity, acting on paired donors, with incorporation or reduction of molecular oxygen"/>
    <property type="evidence" value="ECO:0007669"/>
    <property type="project" value="InterPro"/>
</dbReference>
<dbReference type="Pfam" id="PF00067">
    <property type="entry name" value="p450"/>
    <property type="match status" value="1"/>
</dbReference>
<dbReference type="FunFam" id="1.10.630.10:FF:000042">
    <property type="entry name" value="Cytochrome P450"/>
    <property type="match status" value="1"/>
</dbReference>
<evidence type="ECO:0000256" key="6">
    <source>
        <dbReference type="ARBA" id="ARBA00022723"/>
    </source>
</evidence>
<evidence type="ECO:0000313" key="16">
    <source>
        <dbReference type="Proteomes" id="UP001168821"/>
    </source>
</evidence>
<dbReference type="PANTHER" id="PTHR24292:SF54">
    <property type="entry name" value="CYP9F3-RELATED"/>
    <property type="match status" value="1"/>
</dbReference>
<dbReference type="EMBL" id="JALNTZ010000007">
    <property type="protein sequence ID" value="KAJ3645277.1"/>
    <property type="molecule type" value="Genomic_DNA"/>
</dbReference>
<organism evidence="15 16">
    <name type="scientific">Zophobas morio</name>
    <dbReference type="NCBI Taxonomy" id="2755281"/>
    <lineage>
        <taxon>Eukaryota</taxon>
        <taxon>Metazoa</taxon>
        <taxon>Ecdysozoa</taxon>
        <taxon>Arthropoda</taxon>
        <taxon>Hexapoda</taxon>
        <taxon>Insecta</taxon>
        <taxon>Pterygota</taxon>
        <taxon>Neoptera</taxon>
        <taxon>Endopterygota</taxon>
        <taxon>Coleoptera</taxon>
        <taxon>Polyphaga</taxon>
        <taxon>Cucujiformia</taxon>
        <taxon>Tenebrionidae</taxon>
        <taxon>Zophobas</taxon>
    </lineage>
</organism>
<keyword evidence="12" id="KW-0472">Membrane</keyword>
<keyword evidence="8" id="KW-0492">Microsome</keyword>
<evidence type="ECO:0000256" key="3">
    <source>
        <dbReference type="ARBA" id="ARBA00004406"/>
    </source>
</evidence>
<name>A0AA38M7D8_9CUCU</name>